<sequence length="1063" mass="114485">MELIAAAKRKDAEQPRSAKRALIGIAHMQSHGLTAGDLIRIYLASSDNNSADRPAAAFGTAWPSFLDTENEVQLTGVALLNCQAKLGDRLVVERVVGPQLVAHSVAVSFTAPFASTEFTAIHAKEVLVDIGYVRSGTVVDISINGTKRRMRVGSIELQSGSVSLGGGQGVVVSREHTTVVVAEASSAASPVENNSRTVGYHSIGGLDKEISEVRRLIEASLREPHLFADYGLQPPRGVLLFGPPGTGKTLIARAVAAESQAHVHVINGAEIVNKFYGETEAKLRDIFDSARRQSPSVIFIDEVDALCPKRDDSDGEAEKRIVATLLTLMDGIADRSSDRVVVIGATNRPNAIDPALRRPGRFDREVEVPIPSPSARLQILSKRLAATPNSLTTDQVELIAAATHGFVGADLEALVRESAVIAIKRHSLRGEDSGGMAQLRIEHSDMRSALQLVRPSTMREVTLEIPNVKWSDIGGQHETKQLLKESVEWPLKHPEAFRRMGIRPPKGVLLYGPPGCSKTLTAKALATEAGLNFIAVRGPELFSKWVGESEKAVREVFRKARAAAPAIVFFDEIDALTVKRGAAGDGTSVADRVLSQLLTELDGIEPLVNVTVVAATNRPDVIDAGILRPDRIDRLIYVGPPDAPTRADIFRIQLRRIACSPSVSADALAKLTDGFSGAEVVSLCQEAAIEAMTEDPDAQCVEPQVSSKHNEIKTLCKALSSGLEANNKIELKELLNKLYAVRVDEKLLRATGAGQVVGKLRNYEDPNIAVLAKKVVHKWKKDVMAANSRPNGQSVGAASSSGSQTPSSVSQAPTPQRPQSGERALENSQRQPENSDGRAVARAPLNDAAGNDASVPGSLAATRPASSIGTDGAKTSNVSTPTEGVAPRTAATDEASILQTGDTVRDKCAELLYNSLAIDSNADSELLAKRSSAIERVEFEKAASTTTAYRARIRSLCLNLRDKKNPALRSNLVEGDLTVERFCSMTSEEMASKELRETIEKMKEENLFKAKGAGRTEAATDMFRCGRCKGRKCTYYQMQTRSADEPMTTFVTCTICDNRWKFC</sequence>
<evidence type="ECO:0000256" key="3">
    <source>
        <dbReference type="ARBA" id="ARBA00022741"/>
    </source>
</evidence>
<dbReference type="Pfam" id="PF00004">
    <property type="entry name" value="AAA"/>
    <property type="match status" value="2"/>
</dbReference>
<dbReference type="Pfam" id="PF08711">
    <property type="entry name" value="Med26"/>
    <property type="match status" value="1"/>
</dbReference>
<evidence type="ECO:0000259" key="11">
    <source>
        <dbReference type="PROSITE" id="PS51133"/>
    </source>
</evidence>
<dbReference type="GO" id="GO:0005524">
    <property type="term" value="F:ATP binding"/>
    <property type="evidence" value="ECO:0007669"/>
    <property type="project" value="UniProtKB-KW"/>
</dbReference>
<evidence type="ECO:0000313" key="14">
    <source>
        <dbReference type="EMBL" id="KAJ2683237.1"/>
    </source>
</evidence>
<evidence type="ECO:0000256" key="7">
    <source>
        <dbReference type="ARBA" id="ARBA00023242"/>
    </source>
</evidence>
<dbReference type="InterPro" id="IPR003960">
    <property type="entry name" value="ATPase_AAA_CS"/>
</dbReference>
<dbReference type="Gene3D" id="2.20.25.10">
    <property type="match status" value="1"/>
</dbReference>
<dbReference type="InterPro" id="IPR041569">
    <property type="entry name" value="AAA_lid_3"/>
</dbReference>
<reference evidence="14" key="1">
    <citation type="submission" date="2022-07" db="EMBL/GenBank/DDBJ databases">
        <title>Phylogenomic reconstructions and comparative analyses of Kickxellomycotina fungi.</title>
        <authorList>
            <person name="Reynolds N.K."/>
            <person name="Stajich J.E."/>
            <person name="Barry K."/>
            <person name="Grigoriev I.V."/>
            <person name="Crous P."/>
            <person name="Smith M.E."/>
        </authorList>
    </citation>
    <scope>NUCLEOTIDE SEQUENCE</scope>
    <source>
        <strain evidence="14">CBS 109367</strain>
    </source>
</reference>
<evidence type="ECO:0000256" key="10">
    <source>
        <dbReference type="SAM" id="MobiDB-lite"/>
    </source>
</evidence>
<keyword evidence="2" id="KW-0479">Metal-binding</keyword>
<evidence type="ECO:0000256" key="5">
    <source>
        <dbReference type="ARBA" id="ARBA00022833"/>
    </source>
</evidence>
<dbReference type="InterPro" id="IPR003593">
    <property type="entry name" value="AAA+_ATPase"/>
</dbReference>
<evidence type="ECO:0000256" key="4">
    <source>
        <dbReference type="ARBA" id="ARBA00022771"/>
    </source>
</evidence>
<evidence type="ECO:0000313" key="15">
    <source>
        <dbReference type="Proteomes" id="UP001151516"/>
    </source>
</evidence>
<feature type="compositionally biased region" description="Polar residues" evidence="10">
    <location>
        <begin position="864"/>
        <end position="882"/>
    </location>
</feature>
<dbReference type="CDD" id="cd19511">
    <property type="entry name" value="RecA-like_CDC48_r2-like"/>
    <property type="match status" value="1"/>
</dbReference>
<dbReference type="InterPro" id="IPR027417">
    <property type="entry name" value="P-loop_NTPase"/>
</dbReference>
<dbReference type="Gene3D" id="1.20.930.10">
    <property type="entry name" value="Conserved domain common to transcription factors TFIIS, elongin A, CRSP70"/>
    <property type="match status" value="1"/>
</dbReference>
<dbReference type="InterPro" id="IPR001222">
    <property type="entry name" value="Znf_TFIIS"/>
</dbReference>
<dbReference type="InterPro" id="IPR017923">
    <property type="entry name" value="TFIIS_N"/>
</dbReference>
<dbReference type="PROSITE" id="PS51321">
    <property type="entry name" value="TFIIS_CENTRAL"/>
    <property type="match status" value="1"/>
</dbReference>
<gene>
    <name evidence="14" type="primary">AFG2</name>
    <name evidence="14" type="ORF">IWW39_005610</name>
</gene>
<dbReference type="InterPro" id="IPR050168">
    <property type="entry name" value="AAA_ATPase_domain"/>
</dbReference>
<dbReference type="Gene3D" id="3.40.50.300">
    <property type="entry name" value="P-loop containing nucleotide triphosphate hydrolases"/>
    <property type="match status" value="2"/>
</dbReference>
<dbReference type="SUPFAM" id="SSF46942">
    <property type="entry name" value="Elongation factor TFIIS domain 2"/>
    <property type="match status" value="1"/>
</dbReference>
<evidence type="ECO:0000256" key="1">
    <source>
        <dbReference type="ARBA" id="ARBA00004123"/>
    </source>
</evidence>
<dbReference type="SMART" id="SM00382">
    <property type="entry name" value="AAA"/>
    <property type="match status" value="2"/>
</dbReference>
<dbReference type="SUPFAM" id="SSF47676">
    <property type="entry name" value="Conserved domain common to transcription factors TFIIS, elongin A, CRSP70"/>
    <property type="match status" value="1"/>
</dbReference>
<dbReference type="Proteomes" id="UP001151516">
    <property type="component" value="Unassembled WGS sequence"/>
</dbReference>
<dbReference type="GO" id="GO:0005634">
    <property type="term" value="C:nucleus"/>
    <property type="evidence" value="ECO:0007669"/>
    <property type="project" value="UniProtKB-SubCell"/>
</dbReference>
<dbReference type="AlphaFoldDB" id="A0A9W8L292"/>
<feature type="domain" description="TFIIS N-terminal" evidence="12">
    <location>
        <begin position="710"/>
        <end position="786"/>
    </location>
</feature>
<dbReference type="InterPro" id="IPR006289">
    <property type="entry name" value="TFSII"/>
</dbReference>
<dbReference type="InterPro" id="IPR036575">
    <property type="entry name" value="TFIIS_cen_dom_sf"/>
</dbReference>
<dbReference type="PROSITE" id="PS51319">
    <property type="entry name" value="TFIIS_N"/>
    <property type="match status" value="1"/>
</dbReference>
<comment type="subcellular location">
    <subcellularLocation>
        <location evidence="1 9">Nucleus</location>
    </subcellularLocation>
</comment>
<dbReference type="CDD" id="cd19503">
    <property type="entry name" value="RecA-like_CDC48_NLV2_r1-like"/>
    <property type="match status" value="1"/>
</dbReference>
<dbReference type="PROSITE" id="PS51133">
    <property type="entry name" value="ZF_TFIIS_2"/>
    <property type="match status" value="1"/>
</dbReference>
<keyword evidence="5" id="KW-0862">Zinc</keyword>
<dbReference type="GO" id="GO:0003676">
    <property type="term" value="F:nucleic acid binding"/>
    <property type="evidence" value="ECO:0007669"/>
    <property type="project" value="InterPro"/>
</dbReference>
<dbReference type="SMART" id="SM00440">
    <property type="entry name" value="ZnF_C2C2"/>
    <property type="match status" value="1"/>
</dbReference>
<evidence type="ECO:0000256" key="6">
    <source>
        <dbReference type="ARBA" id="ARBA00022840"/>
    </source>
</evidence>
<dbReference type="FunFam" id="1.10.472.30:FF:000003">
    <property type="entry name" value="Transcription elongation factor S-II"/>
    <property type="match status" value="1"/>
</dbReference>
<evidence type="ECO:0000256" key="8">
    <source>
        <dbReference type="PROSITE-ProRule" id="PRU00472"/>
    </source>
</evidence>
<evidence type="ECO:0000256" key="2">
    <source>
        <dbReference type="ARBA" id="ARBA00022723"/>
    </source>
</evidence>
<dbReference type="FunFam" id="2.20.25.10:FF:000001">
    <property type="entry name" value="Probable Transcription elongation factor S-II"/>
    <property type="match status" value="1"/>
</dbReference>
<dbReference type="PROSITE" id="PS00466">
    <property type="entry name" value="ZF_TFIIS_1"/>
    <property type="match status" value="1"/>
</dbReference>
<dbReference type="PANTHER" id="PTHR23077:SF27">
    <property type="entry name" value="ATPASE FAMILY GENE 2 PROTEIN HOMOLOG A"/>
    <property type="match status" value="1"/>
</dbReference>
<evidence type="ECO:0000256" key="9">
    <source>
        <dbReference type="PROSITE-ProRule" id="PRU00649"/>
    </source>
</evidence>
<dbReference type="Pfam" id="PF17862">
    <property type="entry name" value="AAA_lid_3"/>
    <property type="match status" value="2"/>
</dbReference>
<dbReference type="OrthoDB" id="27435at2759"/>
<dbReference type="FunFam" id="3.40.50.300:FF:000661">
    <property type="entry name" value="calmodulin-interacting protein 111 isoform X1"/>
    <property type="match status" value="1"/>
</dbReference>
<feature type="compositionally biased region" description="Low complexity" evidence="10">
    <location>
        <begin position="792"/>
        <end position="810"/>
    </location>
</feature>
<organism evidence="14 15">
    <name type="scientific">Coemansia spiralis</name>
    <dbReference type="NCBI Taxonomy" id="417178"/>
    <lineage>
        <taxon>Eukaryota</taxon>
        <taxon>Fungi</taxon>
        <taxon>Fungi incertae sedis</taxon>
        <taxon>Zoopagomycota</taxon>
        <taxon>Kickxellomycotina</taxon>
        <taxon>Kickxellomycetes</taxon>
        <taxon>Kickxellales</taxon>
        <taxon>Kickxellaceae</taxon>
        <taxon>Coemansia</taxon>
    </lineage>
</organism>
<keyword evidence="4 8" id="KW-0863">Zinc-finger</keyword>
<dbReference type="SUPFAM" id="SSF52540">
    <property type="entry name" value="P-loop containing nucleoside triphosphate hydrolases"/>
    <property type="match status" value="2"/>
</dbReference>
<dbReference type="InterPro" id="IPR003618">
    <property type="entry name" value="TFIIS_cen_dom"/>
</dbReference>
<dbReference type="PROSITE" id="PS00674">
    <property type="entry name" value="AAA"/>
    <property type="match status" value="1"/>
</dbReference>
<evidence type="ECO:0000259" key="12">
    <source>
        <dbReference type="PROSITE" id="PS51319"/>
    </source>
</evidence>
<feature type="domain" description="TFIIS-type" evidence="11">
    <location>
        <begin position="1021"/>
        <end position="1061"/>
    </location>
</feature>
<dbReference type="GO" id="GO:0006368">
    <property type="term" value="P:transcription elongation by RNA polymerase II"/>
    <property type="evidence" value="ECO:0007669"/>
    <property type="project" value="InterPro"/>
</dbReference>
<feature type="region of interest" description="Disordered" evidence="10">
    <location>
        <begin position="786"/>
        <end position="894"/>
    </location>
</feature>
<dbReference type="FunFam" id="3.40.50.300:FF:000012">
    <property type="entry name" value="Transitional endoplasmic reticulum ATPase"/>
    <property type="match status" value="1"/>
</dbReference>
<dbReference type="Pfam" id="PF01096">
    <property type="entry name" value="Zn_ribbon_TFIIS"/>
    <property type="match status" value="1"/>
</dbReference>
<dbReference type="GO" id="GO:0016887">
    <property type="term" value="F:ATP hydrolysis activity"/>
    <property type="evidence" value="ECO:0007669"/>
    <property type="project" value="InterPro"/>
</dbReference>
<dbReference type="GO" id="GO:0008270">
    <property type="term" value="F:zinc ion binding"/>
    <property type="evidence" value="ECO:0007669"/>
    <property type="project" value="UniProtKB-KW"/>
</dbReference>
<dbReference type="Gene3D" id="1.10.472.30">
    <property type="entry name" value="Transcription elongation factor S-II, central domain"/>
    <property type="match status" value="1"/>
</dbReference>
<proteinExistence type="predicted"/>
<dbReference type="InterPro" id="IPR003959">
    <property type="entry name" value="ATPase_AAA_core"/>
</dbReference>
<protein>
    <submittedName>
        <fullName evidence="14">AAA+-type ATPase</fullName>
    </submittedName>
</protein>
<keyword evidence="15" id="KW-1185">Reference proteome</keyword>
<dbReference type="EMBL" id="JANBTX010000307">
    <property type="protein sequence ID" value="KAJ2683237.1"/>
    <property type="molecule type" value="Genomic_DNA"/>
</dbReference>
<name>A0A9W8L292_9FUNG</name>
<feature type="domain" description="TFIIS central" evidence="13">
    <location>
        <begin position="904"/>
        <end position="1018"/>
    </location>
</feature>
<dbReference type="PANTHER" id="PTHR23077">
    <property type="entry name" value="AAA-FAMILY ATPASE"/>
    <property type="match status" value="1"/>
</dbReference>
<dbReference type="CDD" id="cd13749">
    <property type="entry name" value="Zn-ribbon_TFIIS"/>
    <property type="match status" value="1"/>
</dbReference>
<dbReference type="Pfam" id="PF07500">
    <property type="entry name" value="TFIIS_M"/>
    <property type="match status" value="1"/>
</dbReference>
<accession>A0A9W8L292</accession>
<keyword evidence="3" id="KW-0547">Nucleotide-binding</keyword>
<dbReference type="GO" id="GO:0005737">
    <property type="term" value="C:cytoplasm"/>
    <property type="evidence" value="ECO:0007669"/>
    <property type="project" value="TreeGrafter"/>
</dbReference>
<comment type="caution">
    <text evidence="14">The sequence shown here is derived from an EMBL/GenBank/DDBJ whole genome shotgun (WGS) entry which is preliminary data.</text>
</comment>
<dbReference type="InterPro" id="IPR035441">
    <property type="entry name" value="TFIIS/LEDGF_dom_sf"/>
</dbReference>
<dbReference type="SUPFAM" id="SSF57783">
    <property type="entry name" value="Zinc beta-ribbon"/>
    <property type="match status" value="1"/>
</dbReference>
<keyword evidence="7 9" id="KW-0539">Nucleus</keyword>
<keyword evidence="6" id="KW-0067">ATP-binding</keyword>
<evidence type="ECO:0000259" key="13">
    <source>
        <dbReference type="PROSITE" id="PS51321"/>
    </source>
</evidence>
<dbReference type="Gene3D" id="1.10.8.60">
    <property type="match status" value="2"/>
</dbReference>
<dbReference type="NCBIfam" id="TIGR01385">
    <property type="entry name" value="TFSII"/>
    <property type="match status" value="1"/>
</dbReference>
<dbReference type="SMART" id="SM00510">
    <property type="entry name" value="TFS2M"/>
    <property type="match status" value="1"/>
</dbReference>